<reference evidence="1" key="1">
    <citation type="journal article" date="2021" name="ISME J.">
        <title>A mycovirus modulates the endophytic and pathogenic traits of a plant associated fungus.</title>
        <authorList>
            <person name="Zhou L."/>
            <person name="Li X."/>
            <person name="Kotta-Loizou I."/>
            <person name="Dong K."/>
            <person name="Li S."/>
            <person name="Ni D."/>
            <person name="Hong N."/>
            <person name="Wang G."/>
            <person name="Xu W."/>
        </authorList>
    </citation>
    <scope>NUCLEOTIDE SEQUENCE</scope>
    <source>
        <strain evidence="1">LI-41</strain>
    </source>
</reference>
<organism evidence="1">
    <name type="scientific">Pestalotiopsis theae chrysovirus 1</name>
    <dbReference type="NCBI Taxonomy" id="2855487"/>
    <lineage>
        <taxon>Viruses</taxon>
        <taxon>Riboviria</taxon>
        <taxon>Orthornavirae</taxon>
        <taxon>Duplornaviricota</taxon>
        <taxon>Chrymotiviricetes</taxon>
        <taxon>Ghabrivirales</taxon>
        <taxon>Alphatotivirineae</taxon>
        <taxon>Chrysoviridae</taxon>
        <taxon>Alphachrysovirus</taxon>
    </lineage>
</organism>
<sequence>MSTQMLYDAVCGVGHSPLPVCIWVRNVCWCYFADSVVGVRDLGITELVYVSAPNNISIGDLRGYFCSDGACEGNFCWGFWVWCRRGRRLYDRQVSAARGAGICDYVYIRFQDIRVGRQPGPIDRDSLHPGEYRFPVAVEGCQHSGRRVRNCWHCRQRGR</sequence>
<name>A0A6M2VKK4_9VIRU</name>
<dbReference type="EMBL" id="MH323412">
    <property type="protein sequence ID" value="QCY49461.1"/>
    <property type="molecule type" value="Genomic_RNA"/>
</dbReference>
<protein>
    <submittedName>
        <fullName evidence="1">HP</fullName>
    </submittedName>
</protein>
<proteinExistence type="predicted"/>
<evidence type="ECO:0000313" key="1">
    <source>
        <dbReference type="EMBL" id="QCY49461.1"/>
    </source>
</evidence>
<accession>A0A6M2VKK4</accession>